<evidence type="ECO:0000313" key="8">
    <source>
        <dbReference type="Proteomes" id="UP000252884"/>
    </source>
</evidence>
<dbReference type="GO" id="GO:0001217">
    <property type="term" value="F:DNA-binding transcription repressor activity"/>
    <property type="evidence" value="ECO:0007669"/>
    <property type="project" value="TreeGrafter"/>
</dbReference>
<dbReference type="PANTHER" id="PTHR38097">
    <property type="match status" value="1"/>
</dbReference>
<keyword evidence="3" id="KW-0963">Cytoplasm</keyword>
<dbReference type="PANTHER" id="PTHR38097:SF2">
    <property type="entry name" value="DNA-BINDING PROTEIN STPA"/>
    <property type="match status" value="1"/>
</dbReference>
<gene>
    <name evidence="7" type="ORF">DES41_106388</name>
</gene>
<dbReference type="SUPFAM" id="SSF81273">
    <property type="entry name" value="H-NS histone-like proteins"/>
    <property type="match status" value="1"/>
</dbReference>
<name>A0A368XU13_9BURK</name>
<dbReference type="GO" id="GO:0005829">
    <property type="term" value="C:cytosol"/>
    <property type="evidence" value="ECO:0007669"/>
    <property type="project" value="TreeGrafter"/>
</dbReference>
<evidence type="ECO:0000256" key="4">
    <source>
        <dbReference type="ARBA" id="ARBA00023125"/>
    </source>
</evidence>
<dbReference type="GO" id="GO:0003681">
    <property type="term" value="F:bent DNA binding"/>
    <property type="evidence" value="ECO:0007669"/>
    <property type="project" value="TreeGrafter"/>
</dbReference>
<comment type="similarity">
    <text evidence="2">Belongs to the histone-like protein H-NS family.</text>
</comment>
<comment type="subcellular location">
    <subcellularLocation>
        <location evidence="1">Cytoplasm</location>
        <location evidence="1">Nucleoid</location>
    </subcellularLocation>
</comment>
<organism evidence="7 8">
    <name type="scientific">Pseudorhodoferax soli</name>
    <dbReference type="NCBI Taxonomy" id="545864"/>
    <lineage>
        <taxon>Bacteria</taxon>
        <taxon>Pseudomonadati</taxon>
        <taxon>Pseudomonadota</taxon>
        <taxon>Betaproteobacteria</taxon>
        <taxon>Burkholderiales</taxon>
        <taxon>Comamonadaceae</taxon>
    </lineage>
</organism>
<keyword evidence="8" id="KW-1185">Reference proteome</keyword>
<dbReference type="GO" id="GO:0000976">
    <property type="term" value="F:transcription cis-regulatory region binding"/>
    <property type="evidence" value="ECO:0007669"/>
    <property type="project" value="TreeGrafter"/>
</dbReference>
<reference evidence="7 8" key="1">
    <citation type="submission" date="2018-07" db="EMBL/GenBank/DDBJ databases">
        <title>Genomic Encyclopedia of Type Strains, Phase IV (KMG-IV): sequencing the most valuable type-strain genomes for metagenomic binning, comparative biology and taxonomic classification.</title>
        <authorList>
            <person name="Goeker M."/>
        </authorList>
    </citation>
    <scope>NUCLEOTIDE SEQUENCE [LARGE SCALE GENOMIC DNA]</scope>
    <source>
        <strain evidence="7 8">DSM 21634</strain>
    </source>
</reference>
<evidence type="ECO:0000256" key="5">
    <source>
        <dbReference type="SAM" id="MobiDB-lite"/>
    </source>
</evidence>
<dbReference type="Gene3D" id="4.10.430.10">
    <property type="entry name" value="Histone-like protein H-NS, C-terminal domain"/>
    <property type="match status" value="1"/>
</dbReference>
<dbReference type="RefSeq" id="WP_114469910.1">
    <property type="nucleotide sequence ID" value="NZ_QPJK01000006.1"/>
</dbReference>
<comment type="caution">
    <text evidence="7">The sequence shown here is derived from an EMBL/GenBank/DDBJ whole genome shotgun (WGS) entry which is preliminary data.</text>
</comment>
<evidence type="ECO:0000256" key="2">
    <source>
        <dbReference type="ARBA" id="ARBA00010610"/>
    </source>
</evidence>
<evidence type="ECO:0000313" key="7">
    <source>
        <dbReference type="EMBL" id="RCW69514.1"/>
    </source>
</evidence>
<keyword evidence="4 7" id="KW-0238">DNA-binding</keyword>
<sequence>MPTLRELKTELAALDHLLYATWLKERDAARKQIADMAVEFQLSPATVLRDVEAAHRKALPPIPVLRPPKVELPLRSSGSPFHVAVKYRNPATGDYWKGRGPHPRWLREALSAGRQLEEFLVKEPSAADVPGDPLRAFEEAARRASSRTT</sequence>
<dbReference type="GO" id="GO:0003680">
    <property type="term" value="F:minor groove of adenine-thymine-rich DNA binding"/>
    <property type="evidence" value="ECO:0007669"/>
    <property type="project" value="TreeGrafter"/>
</dbReference>
<dbReference type="Pfam" id="PF00816">
    <property type="entry name" value="Histone_HNS"/>
    <property type="match status" value="1"/>
</dbReference>
<evidence type="ECO:0000256" key="3">
    <source>
        <dbReference type="ARBA" id="ARBA00022490"/>
    </source>
</evidence>
<dbReference type="InterPro" id="IPR037150">
    <property type="entry name" value="H-NS_C_dom_sf"/>
</dbReference>
<dbReference type="AlphaFoldDB" id="A0A368XU13"/>
<evidence type="ECO:0000259" key="6">
    <source>
        <dbReference type="SMART" id="SM00528"/>
    </source>
</evidence>
<feature type="domain" description="DNA-binding protein H-NS-like C-terminal" evidence="6">
    <location>
        <begin position="77"/>
        <end position="121"/>
    </location>
</feature>
<dbReference type="EMBL" id="QPJK01000006">
    <property type="protein sequence ID" value="RCW69514.1"/>
    <property type="molecule type" value="Genomic_DNA"/>
</dbReference>
<protein>
    <submittedName>
        <fullName evidence="7">DNA-binding protein H-NS</fullName>
    </submittedName>
</protein>
<feature type="region of interest" description="Disordered" evidence="5">
    <location>
        <begin position="124"/>
        <end position="149"/>
    </location>
</feature>
<dbReference type="GO" id="GO:0009295">
    <property type="term" value="C:nucleoid"/>
    <property type="evidence" value="ECO:0007669"/>
    <property type="project" value="UniProtKB-SubCell"/>
</dbReference>
<accession>A0A368XU13</accession>
<evidence type="ECO:0000256" key="1">
    <source>
        <dbReference type="ARBA" id="ARBA00004453"/>
    </source>
</evidence>
<dbReference type="InterPro" id="IPR027444">
    <property type="entry name" value="H-NS_C_dom"/>
</dbReference>
<dbReference type="GO" id="GO:0032993">
    <property type="term" value="C:protein-DNA complex"/>
    <property type="evidence" value="ECO:0007669"/>
    <property type="project" value="TreeGrafter"/>
</dbReference>
<dbReference type="Proteomes" id="UP000252884">
    <property type="component" value="Unassembled WGS sequence"/>
</dbReference>
<dbReference type="SMART" id="SM00528">
    <property type="entry name" value="HNS"/>
    <property type="match status" value="1"/>
</dbReference>
<dbReference type="OrthoDB" id="5297879at2"/>
<proteinExistence type="inferred from homology"/>